<dbReference type="EMBL" id="JAGMUU010000014">
    <property type="protein sequence ID" value="KAH7139838.1"/>
    <property type="molecule type" value="Genomic_DNA"/>
</dbReference>
<feature type="region of interest" description="Disordered" evidence="2">
    <location>
        <begin position="196"/>
        <end position="247"/>
    </location>
</feature>
<sequence length="329" mass="37196">MWPEEAPCFESKSLESRENELLVNRRYFGSLVAKGATAFRYSHAGHSNTVKGFVSAQDIADHLISRLEIHTPDVLQLQLEIIDEKKTLGETAAGKTVAEDLNKARIAYKQELKGLEVSIKGQLPVIYASRLREQKADVDKKLEAVDHNRRALKKTMQDLHKEEERVLRRKVEEADKHLRIELSVKEKKLMDVEETLRKRKGKARQDKAGGSLETRQQQPGQQQEKKIESQKQSKKQQKGQLVAQIQQLDKKRQQIRSMATEHESHERAINEMKKEIGDLRKGLLETRDAYQRFQSQTTNVWGGSINGVASGVASGLVAVAVSAATCVVM</sequence>
<evidence type="ECO:0000256" key="1">
    <source>
        <dbReference type="SAM" id="Coils"/>
    </source>
</evidence>
<proteinExistence type="predicted"/>
<keyword evidence="4" id="KW-1185">Reference proteome</keyword>
<comment type="caution">
    <text evidence="3">The sequence shown here is derived from an EMBL/GenBank/DDBJ whole genome shotgun (WGS) entry which is preliminary data.</text>
</comment>
<feature type="coiled-coil region" evidence="1">
    <location>
        <begin position="98"/>
        <end position="169"/>
    </location>
</feature>
<accession>A0A9P9ELU3</accession>
<dbReference type="Proteomes" id="UP000717696">
    <property type="component" value="Unassembled WGS sequence"/>
</dbReference>
<evidence type="ECO:0000313" key="3">
    <source>
        <dbReference type="EMBL" id="KAH7139838.1"/>
    </source>
</evidence>
<protein>
    <submittedName>
        <fullName evidence="3">Uncharacterized protein</fullName>
    </submittedName>
</protein>
<dbReference type="OrthoDB" id="8954335at2759"/>
<name>A0A9P9ELU3_9HYPO</name>
<reference evidence="3" key="1">
    <citation type="journal article" date="2021" name="Nat. Commun.">
        <title>Genetic determinants of endophytism in the Arabidopsis root mycobiome.</title>
        <authorList>
            <person name="Mesny F."/>
            <person name="Miyauchi S."/>
            <person name="Thiergart T."/>
            <person name="Pickel B."/>
            <person name="Atanasova L."/>
            <person name="Karlsson M."/>
            <person name="Huettel B."/>
            <person name="Barry K.W."/>
            <person name="Haridas S."/>
            <person name="Chen C."/>
            <person name="Bauer D."/>
            <person name="Andreopoulos W."/>
            <person name="Pangilinan J."/>
            <person name="LaButti K."/>
            <person name="Riley R."/>
            <person name="Lipzen A."/>
            <person name="Clum A."/>
            <person name="Drula E."/>
            <person name="Henrissat B."/>
            <person name="Kohler A."/>
            <person name="Grigoriev I.V."/>
            <person name="Martin F.M."/>
            <person name="Hacquard S."/>
        </authorList>
    </citation>
    <scope>NUCLEOTIDE SEQUENCE</scope>
    <source>
        <strain evidence="3">MPI-CAGE-AT-0021</strain>
    </source>
</reference>
<organism evidence="3 4">
    <name type="scientific">Dactylonectria estremocensis</name>
    <dbReference type="NCBI Taxonomy" id="1079267"/>
    <lineage>
        <taxon>Eukaryota</taxon>
        <taxon>Fungi</taxon>
        <taxon>Dikarya</taxon>
        <taxon>Ascomycota</taxon>
        <taxon>Pezizomycotina</taxon>
        <taxon>Sordariomycetes</taxon>
        <taxon>Hypocreomycetidae</taxon>
        <taxon>Hypocreales</taxon>
        <taxon>Nectriaceae</taxon>
        <taxon>Dactylonectria</taxon>
    </lineage>
</organism>
<gene>
    <name evidence="3" type="ORF">B0J13DRAFT_586377</name>
</gene>
<dbReference type="AlphaFoldDB" id="A0A9P9ELU3"/>
<keyword evidence="1" id="KW-0175">Coiled coil</keyword>
<evidence type="ECO:0000256" key="2">
    <source>
        <dbReference type="SAM" id="MobiDB-lite"/>
    </source>
</evidence>
<evidence type="ECO:0000313" key="4">
    <source>
        <dbReference type="Proteomes" id="UP000717696"/>
    </source>
</evidence>